<evidence type="ECO:0000313" key="3">
    <source>
        <dbReference type="Proteomes" id="UP000789901"/>
    </source>
</evidence>
<organism evidence="2 3">
    <name type="scientific">Gigaspora margarita</name>
    <dbReference type="NCBI Taxonomy" id="4874"/>
    <lineage>
        <taxon>Eukaryota</taxon>
        <taxon>Fungi</taxon>
        <taxon>Fungi incertae sedis</taxon>
        <taxon>Mucoromycota</taxon>
        <taxon>Glomeromycotina</taxon>
        <taxon>Glomeromycetes</taxon>
        <taxon>Diversisporales</taxon>
        <taxon>Gigasporaceae</taxon>
        <taxon>Gigaspora</taxon>
    </lineage>
</organism>
<protein>
    <submittedName>
        <fullName evidence="2">6387_t:CDS:1</fullName>
    </submittedName>
</protein>
<sequence>RHVLRMHQTTLLELQRQRRNIISQRKSGGTPNSCLETPNPRRDISEGLVIGRESNQQENTNNSTRRSEGTPNSRQETPNPYRDISEGLVIGRESSQQENTNNSTDSLHKGTSNSLLEQI</sequence>
<evidence type="ECO:0000313" key="2">
    <source>
        <dbReference type="EMBL" id="CAG8842749.1"/>
    </source>
</evidence>
<gene>
    <name evidence="2" type="ORF">GMARGA_LOCUS36156</name>
</gene>
<proteinExistence type="predicted"/>
<dbReference type="Proteomes" id="UP000789901">
    <property type="component" value="Unassembled WGS sequence"/>
</dbReference>
<feature type="non-terminal residue" evidence="2">
    <location>
        <position position="1"/>
    </location>
</feature>
<feature type="compositionally biased region" description="Polar residues" evidence="1">
    <location>
        <begin position="93"/>
        <end position="119"/>
    </location>
</feature>
<comment type="caution">
    <text evidence="2">The sequence shown here is derived from an EMBL/GenBank/DDBJ whole genome shotgun (WGS) entry which is preliminary data.</text>
</comment>
<accession>A0ABN7WXL5</accession>
<dbReference type="EMBL" id="CAJVQB010070031">
    <property type="protein sequence ID" value="CAG8842749.1"/>
    <property type="molecule type" value="Genomic_DNA"/>
</dbReference>
<evidence type="ECO:0000256" key="1">
    <source>
        <dbReference type="SAM" id="MobiDB-lite"/>
    </source>
</evidence>
<feature type="region of interest" description="Disordered" evidence="1">
    <location>
        <begin position="18"/>
        <end position="119"/>
    </location>
</feature>
<name>A0ABN7WXL5_GIGMA</name>
<feature type="compositionally biased region" description="Polar residues" evidence="1">
    <location>
        <begin position="53"/>
        <end position="78"/>
    </location>
</feature>
<reference evidence="2 3" key="1">
    <citation type="submission" date="2021-06" db="EMBL/GenBank/DDBJ databases">
        <authorList>
            <person name="Kallberg Y."/>
            <person name="Tangrot J."/>
            <person name="Rosling A."/>
        </authorList>
    </citation>
    <scope>NUCLEOTIDE SEQUENCE [LARGE SCALE GENOMIC DNA]</scope>
    <source>
        <strain evidence="2 3">120-4 pot B 10/14</strain>
    </source>
</reference>
<feature type="non-terminal residue" evidence="2">
    <location>
        <position position="119"/>
    </location>
</feature>
<keyword evidence="3" id="KW-1185">Reference proteome</keyword>
<feature type="compositionally biased region" description="Polar residues" evidence="1">
    <location>
        <begin position="20"/>
        <end position="36"/>
    </location>
</feature>